<accession>A0A8H3BZ26</accession>
<name>A0A8H3BZ26_9AGAM</name>
<comment type="caution">
    <text evidence="1">The sequence shown here is derived from an EMBL/GenBank/DDBJ whole genome shotgun (WGS) entry which is preliminary data.</text>
</comment>
<evidence type="ECO:0000313" key="2">
    <source>
        <dbReference type="Proteomes" id="UP000663841"/>
    </source>
</evidence>
<gene>
    <name evidence="1" type="ORF">RDB_LOCUS173302</name>
</gene>
<organism evidence="1 2">
    <name type="scientific">Rhizoctonia solani</name>
    <dbReference type="NCBI Taxonomy" id="456999"/>
    <lineage>
        <taxon>Eukaryota</taxon>
        <taxon>Fungi</taxon>
        <taxon>Dikarya</taxon>
        <taxon>Basidiomycota</taxon>
        <taxon>Agaricomycotina</taxon>
        <taxon>Agaricomycetes</taxon>
        <taxon>Cantharellales</taxon>
        <taxon>Ceratobasidiaceae</taxon>
        <taxon>Rhizoctonia</taxon>
    </lineage>
</organism>
<dbReference type="AlphaFoldDB" id="A0A8H3BZ26"/>
<dbReference type="EMBL" id="CAJMWW010000391">
    <property type="protein sequence ID" value="CAE6469685.1"/>
    <property type="molecule type" value="Genomic_DNA"/>
</dbReference>
<protein>
    <submittedName>
        <fullName evidence="1">Uncharacterized protein</fullName>
    </submittedName>
</protein>
<reference evidence="1" key="1">
    <citation type="submission" date="2021-01" db="EMBL/GenBank/DDBJ databases">
        <authorList>
            <person name="Kaushik A."/>
        </authorList>
    </citation>
    <scope>NUCLEOTIDE SEQUENCE</scope>
    <source>
        <strain evidence="1">AG3-T5</strain>
    </source>
</reference>
<evidence type="ECO:0000313" key="1">
    <source>
        <dbReference type="EMBL" id="CAE6469685.1"/>
    </source>
</evidence>
<dbReference type="Proteomes" id="UP000663841">
    <property type="component" value="Unassembled WGS sequence"/>
</dbReference>
<proteinExistence type="predicted"/>
<sequence>MTLIPYPISCGDTTAHIYDHPTFSGRPATSVLFLLHGYPANVRHMTPVVDRIFSILTSKSRGLDGNPCSNLVVVTLENNEKSRLLMDDDPTGEAEYVYRAQERLAFAVSSMIGLLPNILHPNTPEVVNTWAVTGLGLGAHAAWMVMDRGMHPFPCYNPNPTQKILTRSSRQTLAYTPVYQY</sequence>